<accession>A0A6I4TTK8</accession>
<dbReference type="RefSeq" id="WP_161391231.1">
    <property type="nucleotide sequence ID" value="NZ_JBHSCP010000001.1"/>
</dbReference>
<dbReference type="GO" id="GO:0006979">
    <property type="term" value="P:response to oxidative stress"/>
    <property type="evidence" value="ECO:0007669"/>
    <property type="project" value="InterPro"/>
</dbReference>
<dbReference type="PANTHER" id="PTHR36195:SF4">
    <property type="entry name" value="DOMAIN PROTEIN, PUTATIVE (AFU_ORTHOLOGUE AFUA_5G01990)-RELATED"/>
    <property type="match status" value="1"/>
</dbReference>
<dbReference type="CDD" id="cd08152">
    <property type="entry name" value="y4iL_like"/>
    <property type="match status" value="1"/>
</dbReference>
<keyword evidence="2" id="KW-1185">Reference proteome</keyword>
<proteinExistence type="predicted"/>
<gene>
    <name evidence="1" type="ORF">GRI97_10995</name>
</gene>
<dbReference type="PROSITE" id="PS51402">
    <property type="entry name" value="CATALASE_3"/>
    <property type="match status" value="1"/>
</dbReference>
<organism evidence="1 2">
    <name type="scientific">Croceibacterium xixiisoli</name>
    <dbReference type="NCBI Taxonomy" id="1476466"/>
    <lineage>
        <taxon>Bacteria</taxon>
        <taxon>Pseudomonadati</taxon>
        <taxon>Pseudomonadota</taxon>
        <taxon>Alphaproteobacteria</taxon>
        <taxon>Sphingomonadales</taxon>
        <taxon>Erythrobacteraceae</taxon>
        <taxon>Croceibacterium</taxon>
    </lineage>
</organism>
<dbReference type="InterPro" id="IPR018028">
    <property type="entry name" value="Catalase"/>
</dbReference>
<comment type="caution">
    <text evidence="1">The sequence shown here is derived from an EMBL/GenBank/DDBJ whole genome shotgun (WGS) entry which is preliminary data.</text>
</comment>
<dbReference type="GO" id="GO:0004096">
    <property type="term" value="F:catalase activity"/>
    <property type="evidence" value="ECO:0007669"/>
    <property type="project" value="InterPro"/>
</dbReference>
<protein>
    <submittedName>
        <fullName evidence="1">Catalase</fullName>
    </submittedName>
</protein>
<reference evidence="1 2" key="1">
    <citation type="submission" date="2019-12" db="EMBL/GenBank/DDBJ databases">
        <title>Genomic-based taxomic classification of the family Erythrobacteraceae.</title>
        <authorList>
            <person name="Xu L."/>
        </authorList>
    </citation>
    <scope>NUCLEOTIDE SEQUENCE [LARGE SCALE GENOMIC DNA]</scope>
    <source>
        <strain evidence="1 2">S36</strain>
    </source>
</reference>
<dbReference type="SUPFAM" id="SSF56634">
    <property type="entry name" value="Heme-dependent catalase-like"/>
    <property type="match status" value="1"/>
</dbReference>
<dbReference type="Proteomes" id="UP000469430">
    <property type="component" value="Unassembled WGS sequence"/>
</dbReference>
<dbReference type="AlphaFoldDB" id="A0A6I4TTK8"/>
<dbReference type="OrthoDB" id="9765610at2"/>
<dbReference type="InterPro" id="IPR020835">
    <property type="entry name" value="Catalase_sf"/>
</dbReference>
<evidence type="ECO:0000313" key="1">
    <source>
        <dbReference type="EMBL" id="MXO99515.1"/>
    </source>
</evidence>
<dbReference type="GO" id="GO:0020037">
    <property type="term" value="F:heme binding"/>
    <property type="evidence" value="ECO:0007669"/>
    <property type="project" value="InterPro"/>
</dbReference>
<evidence type="ECO:0000313" key="2">
    <source>
        <dbReference type="Proteomes" id="UP000469430"/>
    </source>
</evidence>
<dbReference type="PANTHER" id="PTHR36195">
    <property type="entry name" value="DOMAIN PROTEIN, PUTATIVE (AFU_ORTHOLOGUE AFUA_5G01990)-RELATED-RELATED"/>
    <property type="match status" value="1"/>
</dbReference>
<sequence>MSLPPPIRFDPALEQPTEEEASVVADLNESFDEIMETTYRDCGHALRAVHAKSHGVLQGTFVVDSDLPPELAQGAFARPGEHAAYVRLSTNAGDILDDTIALPRGLAMKICDVPGERLPDAEGEAQDFVMVNSPAFAAPDAQSFGKDLKLLAKTTDRVEGLKKVAAGMARAGNAVLEAVGADPSSSLTMLGGMPNVEPLGETYYSAVPFRYGDHVAKFMLRPAAEWMEQLSGETIDPVGRENAIREDVRAEMQRGDAEWEFCVQLLRDPERQPVEDASVEWPRHISPYQRVGLLRVPAQDSWDQAQVQAINEEMRFSPWTGLEAHRPLGQVNRARRDTYRHSADFRARMNLCPMHEPG</sequence>
<dbReference type="EMBL" id="WTYJ01000002">
    <property type="protein sequence ID" value="MXO99515.1"/>
    <property type="molecule type" value="Genomic_DNA"/>
</dbReference>
<dbReference type="Gene3D" id="2.40.180.10">
    <property type="entry name" value="Catalase core domain"/>
    <property type="match status" value="1"/>
</dbReference>
<name>A0A6I4TTK8_9SPHN</name>